<gene>
    <name evidence="2" type="ORF">KZO38_08470</name>
</gene>
<protein>
    <submittedName>
        <fullName evidence="2">DUF4348 domain-containing protein</fullName>
    </submittedName>
</protein>
<evidence type="ECO:0000256" key="1">
    <source>
        <dbReference type="SAM" id="SignalP"/>
    </source>
</evidence>
<keyword evidence="3" id="KW-1185">Reference proteome</keyword>
<feature type="chain" id="PRO_5045206744" evidence="1">
    <location>
        <begin position="19"/>
        <end position="282"/>
    </location>
</feature>
<evidence type="ECO:0000313" key="2">
    <source>
        <dbReference type="EMBL" id="MBW4769790.1"/>
    </source>
</evidence>
<dbReference type="GeneID" id="93181922"/>
<dbReference type="InterPro" id="IPR025590">
    <property type="entry name" value="DUF4348"/>
</dbReference>
<reference evidence="2 3" key="1">
    <citation type="submission" date="2021-07" db="EMBL/GenBank/DDBJ databases">
        <title>Genomic diversity and antimicrobial resistance of Prevotella spp. isolated from chronic lung disease airways.</title>
        <authorList>
            <person name="Webb K.A."/>
            <person name="Olagoke O.S."/>
            <person name="Baird T."/>
            <person name="Neill J."/>
            <person name="Pham A."/>
            <person name="Wells T.J."/>
            <person name="Ramsay K.A."/>
            <person name="Bell S.C."/>
            <person name="Sarovich D.S."/>
            <person name="Price E.P."/>
        </authorList>
    </citation>
    <scope>NUCLEOTIDE SEQUENCE [LARGE SCALE GENOMIC DNA]</scope>
    <source>
        <strain evidence="2 3">SCHI0011.S.12</strain>
    </source>
</reference>
<dbReference type="Gene3D" id="3.10.450.410">
    <property type="match status" value="2"/>
</dbReference>
<evidence type="ECO:0000313" key="3">
    <source>
        <dbReference type="Proteomes" id="UP000788426"/>
    </source>
</evidence>
<dbReference type="Pfam" id="PF14254">
    <property type="entry name" value="DUF4348"/>
    <property type="match status" value="1"/>
</dbReference>
<accession>A0ABS6YDZ7</accession>
<dbReference type="EMBL" id="JAHXCT010000006">
    <property type="protein sequence ID" value="MBW4769790.1"/>
    <property type="molecule type" value="Genomic_DNA"/>
</dbReference>
<dbReference type="Proteomes" id="UP000788426">
    <property type="component" value="Unassembled WGS sequence"/>
</dbReference>
<feature type="signal peptide" evidence="1">
    <location>
        <begin position="1"/>
        <end position="18"/>
    </location>
</feature>
<name>A0ABS6YDZ7_9BACT</name>
<organism evidence="2 3">
    <name type="scientific">Hoylesella nanceiensis</name>
    <dbReference type="NCBI Taxonomy" id="425941"/>
    <lineage>
        <taxon>Bacteria</taxon>
        <taxon>Pseudomonadati</taxon>
        <taxon>Bacteroidota</taxon>
        <taxon>Bacteroidia</taxon>
        <taxon>Bacteroidales</taxon>
        <taxon>Prevotellaceae</taxon>
        <taxon>Hoylesella</taxon>
    </lineage>
</organism>
<proteinExistence type="predicted"/>
<keyword evidence="1" id="KW-0732">Signal</keyword>
<dbReference type="RefSeq" id="WP_018361866.1">
    <property type="nucleotide sequence ID" value="NZ_CAURBD010000004.1"/>
</dbReference>
<sequence>MRKFLFFILFIAIVSAMCCPFVGCSNKKPVSDSIAADTVNVDTVAQDSVEEVIAEAPVPKAADELFDDFFFNFCGNKKLQYKRIQFPLPVVQGNKTTMLQKNQWKIDHFFMRQEFYTLILDNIRQLELSKDTAIKHVVVEKIYLESSTVKQYVFNKINGQWMMTSIDVKAIGNNQNSSFLSFYKKFVSDEAFQQESINSPLTFVGPDPDDDFKNITGSLEPEQWSAFAPELPQGLLYNILYGQKYTESSQKIFLIRGIANGLETELTFKKKDGKWKLTKLST</sequence>
<comment type="caution">
    <text evidence="2">The sequence shown here is derived from an EMBL/GenBank/DDBJ whole genome shotgun (WGS) entry which is preliminary data.</text>
</comment>